<evidence type="ECO:0000313" key="12">
    <source>
        <dbReference type="EMBL" id="CAA2959011.1"/>
    </source>
</evidence>
<evidence type="ECO:0000256" key="10">
    <source>
        <dbReference type="ARBA" id="ARBA00023136"/>
    </source>
</evidence>
<dbReference type="GO" id="GO:0015031">
    <property type="term" value="P:protein transport"/>
    <property type="evidence" value="ECO:0007669"/>
    <property type="project" value="UniProtKB-KW"/>
</dbReference>
<dbReference type="EMBL" id="CACTIH010000300">
    <property type="protein sequence ID" value="CAA2959011.1"/>
    <property type="molecule type" value="Genomic_DNA"/>
</dbReference>
<comment type="subcellular location">
    <subcellularLocation>
        <location evidence="1">Endoplasmic reticulum membrane</location>
        <topology evidence="1">Multi-pass membrane protein</topology>
    </subcellularLocation>
    <subcellularLocation>
        <location evidence="2">Golgi apparatus membrane</location>
        <topology evidence="2">Multi-pass membrane protein</topology>
    </subcellularLocation>
</comment>
<accession>A0A8S0PWG3</accession>
<feature type="transmembrane region" description="Helical" evidence="11">
    <location>
        <begin position="43"/>
        <end position="63"/>
    </location>
</feature>
<dbReference type="Gramene" id="OE9A072471T1">
    <property type="protein sequence ID" value="OE9A072471C1"/>
    <property type="gene ID" value="OE9A072471"/>
</dbReference>
<keyword evidence="9" id="KW-0333">Golgi apparatus</keyword>
<dbReference type="GO" id="GO:0030134">
    <property type="term" value="C:COPII-coated ER to Golgi transport vesicle"/>
    <property type="evidence" value="ECO:0007669"/>
    <property type="project" value="TreeGrafter"/>
</dbReference>
<keyword evidence="5 11" id="KW-0812">Transmembrane</keyword>
<evidence type="ECO:0000256" key="7">
    <source>
        <dbReference type="ARBA" id="ARBA00022927"/>
    </source>
</evidence>
<evidence type="ECO:0000256" key="6">
    <source>
        <dbReference type="ARBA" id="ARBA00022824"/>
    </source>
</evidence>
<keyword evidence="7" id="KW-0653">Protein transport</keyword>
<comment type="similarity">
    <text evidence="3">Belongs to the YIF1 family.</text>
</comment>
<evidence type="ECO:0000256" key="1">
    <source>
        <dbReference type="ARBA" id="ARBA00004477"/>
    </source>
</evidence>
<protein>
    <submittedName>
        <fullName evidence="12">Uncharacterized protein</fullName>
    </submittedName>
</protein>
<evidence type="ECO:0000313" key="13">
    <source>
        <dbReference type="Proteomes" id="UP000594638"/>
    </source>
</evidence>
<evidence type="ECO:0000256" key="4">
    <source>
        <dbReference type="ARBA" id="ARBA00022448"/>
    </source>
</evidence>
<dbReference type="GO" id="GO:0000139">
    <property type="term" value="C:Golgi membrane"/>
    <property type="evidence" value="ECO:0007669"/>
    <property type="project" value="UniProtKB-SubCell"/>
</dbReference>
<dbReference type="Proteomes" id="UP000594638">
    <property type="component" value="Unassembled WGS sequence"/>
</dbReference>
<gene>
    <name evidence="12" type="ORF">OLEA9_A072471</name>
</gene>
<name>A0A8S0PWG3_OLEEU</name>
<keyword evidence="10 11" id="KW-0472">Membrane</keyword>
<dbReference type="OrthoDB" id="1077260at2759"/>
<dbReference type="GO" id="GO:0005793">
    <property type="term" value="C:endoplasmic reticulum-Golgi intermediate compartment"/>
    <property type="evidence" value="ECO:0007669"/>
    <property type="project" value="TreeGrafter"/>
</dbReference>
<dbReference type="PANTHER" id="PTHR14083">
    <property type="entry name" value="YIP1 INTERACTING FACTOR HOMOLOG YIF1 PROTEIN"/>
    <property type="match status" value="1"/>
</dbReference>
<comment type="caution">
    <text evidence="12">The sequence shown here is derived from an EMBL/GenBank/DDBJ whole genome shotgun (WGS) entry which is preliminary data.</text>
</comment>
<dbReference type="AlphaFoldDB" id="A0A8S0PWG3"/>
<evidence type="ECO:0000256" key="5">
    <source>
        <dbReference type="ARBA" id="ARBA00022692"/>
    </source>
</evidence>
<organism evidence="12 13">
    <name type="scientific">Olea europaea subsp. europaea</name>
    <dbReference type="NCBI Taxonomy" id="158383"/>
    <lineage>
        <taxon>Eukaryota</taxon>
        <taxon>Viridiplantae</taxon>
        <taxon>Streptophyta</taxon>
        <taxon>Embryophyta</taxon>
        <taxon>Tracheophyta</taxon>
        <taxon>Spermatophyta</taxon>
        <taxon>Magnoliopsida</taxon>
        <taxon>eudicotyledons</taxon>
        <taxon>Gunneridae</taxon>
        <taxon>Pentapetalae</taxon>
        <taxon>asterids</taxon>
        <taxon>lamiids</taxon>
        <taxon>Lamiales</taxon>
        <taxon>Oleaceae</taxon>
        <taxon>Oleeae</taxon>
        <taxon>Olea</taxon>
    </lineage>
</organism>
<evidence type="ECO:0000256" key="8">
    <source>
        <dbReference type="ARBA" id="ARBA00022989"/>
    </source>
</evidence>
<dbReference type="InterPro" id="IPR005578">
    <property type="entry name" value="Yif1_fam"/>
</dbReference>
<dbReference type="PANTHER" id="PTHR14083:SF0">
    <property type="entry name" value="YIP1D-INTERACTING FACTOR 1, ISOFORM C"/>
    <property type="match status" value="1"/>
</dbReference>
<reference evidence="12 13" key="1">
    <citation type="submission" date="2019-12" db="EMBL/GenBank/DDBJ databases">
        <authorList>
            <person name="Alioto T."/>
            <person name="Alioto T."/>
            <person name="Gomez Garrido J."/>
        </authorList>
    </citation>
    <scope>NUCLEOTIDE SEQUENCE [LARGE SCALE GENOMIC DNA]</scope>
</reference>
<proteinExistence type="inferred from homology"/>
<keyword evidence="8 11" id="KW-1133">Transmembrane helix</keyword>
<evidence type="ECO:0000256" key="11">
    <source>
        <dbReference type="SAM" id="Phobius"/>
    </source>
</evidence>
<evidence type="ECO:0000256" key="9">
    <source>
        <dbReference type="ARBA" id="ARBA00023034"/>
    </source>
</evidence>
<dbReference type="GO" id="GO:0006888">
    <property type="term" value="P:endoplasmic reticulum to Golgi vesicle-mediated transport"/>
    <property type="evidence" value="ECO:0007669"/>
    <property type="project" value="InterPro"/>
</dbReference>
<evidence type="ECO:0000256" key="3">
    <source>
        <dbReference type="ARBA" id="ARBA00009727"/>
    </source>
</evidence>
<evidence type="ECO:0000256" key="2">
    <source>
        <dbReference type="ARBA" id="ARBA00004653"/>
    </source>
</evidence>
<keyword evidence="6" id="KW-0256">Endoplasmic reticulum</keyword>
<sequence length="99" mass="10881">MERILGPSSEYVQSNGHWTRITEPVSGRLSDKPPIYDINAHDLYIPFMALGTYVVLAGLLLGLQGKQIYPGSFELAVRQGLGRLVLASYPSESNIVYIG</sequence>
<dbReference type="Pfam" id="PF03878">
    <property type="entry name" value="YIF1"/>
    <property type="match status" value="1"/>
</dbReference>
<dbReference type="GO" id="GO:0005789">
    <property type="term" value="C:endoplasmic reticulum membrane"/>
    <property type="evidence" value="ECO:0007669"/>
    <property type="project" value="UniProtKB-SubCell"/>
</dbReference>
<keyword evidence="4" id="KW-0813">Transport</keyword>
<keyword evidence="13" id="KW-1185">Reference proteome</keyword>